<dbReference type="PROSITE" id="PS51192">
    <property type="entry name" value="HELICASE_ATP_BIND_1"/>
    <property type="match status" value="1"/>
</dbReference>
<evidence type="ECO:0000259" key="10">
    <source>
        <dbReference type="PROSITE" id="PS50105"/>
    </source>
</evidence>
<feature type="compositionally biased region" description="Low complexity" evidence="9">
    <location>
        <begin position="1975"/>
        <end position="1999"/>
    </location>
</feature>
<dbReference type="InterPro" id="IPR001650">
    <property type="entry name" value="Helicase_C-like"/>
</dbReference>
<dbReference type="EMBL" id="KV407467">
    <property type="protein sequence ID" value="KZF19148.1"/>
    <property type="molecule type" value="Genomic_DNA"/>
</dbReference>
<dbReference type="InterPro" id="IPR013761">
    <property type="entry name" value="SAM/pointed_sf"/>
</dbReference>
<dbReference type="InterPro" id="IPR000330">
    <property type="entry name" value="SNF2_N"/>
</dbReference>
<evidence type="ECO:0000256" key="2">
    <source>
        <dbReference type="ARBA" id="ARBA00007025"/>
    </source>
</evidence>
<feature type="domain" description="Helicase ATP-binding" evidence="11">
    <location>
        <begin position="1233"/>
        <end position="1438"/>
    </location>
</feature>
<feature type="compositionally biased region" description="Low complexity" evidence="9">
    <location>
        <begin position="1099"/>
        <end position="1111"/>
    </location>
</feature>
<dbReference type="Pfam" id="PF00271">
    <property type="entry name" value="Helicase_C"/>
    <property type="match status" value="1"/>
</dbReference>
<evidence type="ECO:0000259" key="11">
    <source>
        <dbReference type="PROSITE" id="PS51192"/>
    </source>
</evidence>
<feature type="region of interest" description="Disordered" evidence="9">
    <location>
        <begin position="839"/>
        <end position="899"/>
    </location>
</feature>
<evidence type="ECO:0000313" key="13">
    <source>
        <dbReference type="EMBL" id="KZF19148.1"/>
    </source>
</evidence>
<dbReference type="GO" id="GO:0004386">
    <property type="term" value="F:helicase activity"/>
    <property type="evidence" value="ECO:0007669"/>
    <property type="project" value="UniProtKB-KW"/>
</dbReference>
<dbReference type="InterPro" id="IPR038718">
    <property type="entry name" value="SNF2-like_sf"/>
</dbReference>
<dbReference type="InterPro" id="IPR001660">
    <property type="entry name" value="SAM"/>
</dbReference>
<dbReference type="GO" id="GO:0005634">
    <property type="term" value="C:nucleus"/>
    <property type="evidence" value="ECO:0007669"/>
    <property type="project" value="UniProtKB-SubCell"/>
</dbReference>
<dbReference type="STRING" id="1328760.A0A164ZIP1"/>
<dbReference type="PROSITE" id="PS50105">
    <property type="entry name" value="SAM_DOMAIN"/>
    <property type="match status" value="1"/>
</dbReference>
<dbReference type="Gene3D" id="1.10.150.50">
    <property type="entry name" value="Transcription Factor, Ets-1"/>
    <property type="match status" value="1"/>
</dbReference>
<feature type="compositionally biased region" description="Pro residues" evidence="9">
    <location>
        <begin position="1930"/>
        <end position="1942"/>
    </location>
</feature>
<dbReference type="OMA" id="IEGIQFM"/>
<evidence type="ECO:0000256" key="3">
    <source>
        <dbReference type="ARBA" id="ARBA00022741"/>
    </source>
</evidence>
<sequence length="2038" mass="228735">MEQVVDDDPFDWDVSQVINYIREFDPSTAGPSTPLDKTALIEKIRENDVAGWVFLTELSEEQLRDSLGVHSLGQRAVIRFAVRTLRVQSKKYLERLQWEEENSFVEPSSAFATPSPAAAAPLAIPGIHPLTPSQLFSARKRPLLLRTQPGLLQPSSQGSPSSSNLVNGSKNLPDGVPLQSFPASAGSHQDEVLTTDDERETKRRKTADENANDRSTEQTLDVPLQEAEGSSLPTFDEDQAITNEGDFTADRSKSVSVVQMHEEPLSATDKEFVDVDDFPLPSRHVSLHDVDNEEKSEERFAEDEMQASGLEKPKKRVAPMLIATFEDRESSVGDGNTIADDQSPSEIEESVGRTIAGNAAGNIDGAKQTRISEITNLPSSSFRKVVTRRQGYLGRKAFPVNDIFYGDSRVGQVVSPEGPEGSDDDEWGFDSPVPTPTGRQLYIHSLIRHYFCKSEGQILRSGDQHITVVKPYPTRLVPKSVTDSFTLFEESEGRVDALREDLASWPEAKGIGDELVAAHSRPRPGYSITQREKHLSRIQRAQNISAIAKRIQSQGMENETFKLQDETGQDWDFLTKWMSVENDRVEPVYGNSGSEGEYDSDLWREIQEEKGDRPKEHRQRRLLSDEMVWKIIDNSVEQLVLKWKERMAPKFERKAWSLWRRARREGEGTRETLIDEAIGHIQRINGGPLPKMKAEIAKEKWTSSLQLREQCRIMEQTIFNREELAWKIGLWTEKSQPDRPERKAIKKRQSGAPHNATENGVLLESGSDLSDDEDDDDDDDSMADFVVNDEEDDGDVENPEPDGVLDAQSDISEAIAAPSESANPLQKSSNDLLVEHEVSSISVKDPQPQGSLSKTPAASPKAPTADPKPLIGNSMLRPKRKSGPVTSSPSLKEHRPSSKAVSNIIDLTFSDTEPEVQAPRSLSPSIAKEFRMPKLEDSVSVTDLIDTASNKSQVTHEYEDFEAINRIKYETLEENQDRKRLIIKLIYRLSPSMRRWLRSLLFEKSEEGLRDMVWDALDSLAKDSERMRGFDAETTKPYQTLACIYLCYLTATKLRPEKTGIKVSVIRLGRANVKLFFTFRRFLRRVLEMYDDSGHFPRKPSSQRASRSSAPLEIPHTPHNKIADASKSKAVDASMDTPEVLRTKRKKEVKESAQAIDARERDQHRVKLQKRREMQMQKKLKELGVKYLDNPDRIPVNPGKLASQAFVYINKHVGSYIKKHQIEGIQFMWREIVTDENSLQGCLLAHTMGLGKTMQVITLLLSITEASHSSDPRIYRQIPESLKNPRILILCPPSLIENWWDEILMWTPRSLRDMFGAPHKVDTQLSPSLRIKEISKWYRNKGVLLMSYEMFRIFVHNKARKGLERPLSEDQHRTVMEHLLEGPNIIVADEAHRLKNPKAAISKAATGFKSKSRIALTGSPLANSLEEYFAMIDWIAPGYLGNEVEFRANYVEPIRDGLYSDSTRPEQRLSLKRLRALERSLAPKMHRAGLNVLEGDLPPKTEFLMKISLTDLQTEAYKLFVQSLLSNESDRIADTRVWGWLRTLSVLCNHPKSFRDKLISKTGSKKSNNRIDEITDKDDDIVDEDLEQDTTVVEQGIPVTCIDREMQLLANADPPLAETIHSYKMCLINKIIDLSKAASDKVLVFSQNIPTLNYLELMLSSEGRKYCRLDGSTTMAARQAATKTFNSNQGSYDIYLISTLAGGIGLNLFGANRVILVDFSFNPQHEEQAVGRAYRMGQTKPVFVYRLIMGGTYEDVVHNKAVFKLQLASRVVDRKNPMRQAVKKARDYLFEPFEVEKKDLSEFKGKDPKVLDKILASEDPMLQRAIRSIELDETFHREDAEQLTAEEEKEVDQITKDEQLRRTDPEGYQRMLLARQRAELAARAPPQPTPDLRSGLYSALPFLDRVKERFGGFFPPAFPSSQPFAAPSAFAPPPSTAPPAHIPFPSSQPSSALNTPPSFQSPGTGSSSGAGVGSGPDAASTPTTTNGNNNTNGNPSGNNILYPILGANTRMLEGNGEGGDNSSRSPDRASSPSRSTGP</sequence>
<evidence type="ECO:0000256" key="9">
    <source>
        <dbReference type="SAM" id="MobiDB-lite"/>
    </source>
</evidence>
<feature type="region of interest" description="Disordered" evidence="9">
    <location>
        <begin position="1094"/>
        <end position="1136"/>
    </location>
</feature>
<evidence type="ECO:0000256" key="7">
    <source>
        <dbReference type="ARBA" id="ARBA00023125"/>
    </source>
</evidence>
<gene>
    <name evidence="13" type="ORF">L228DRAFT_234351</name>
</gene>
<feature type="domain" description="SAM" evidence="10">
    <location>
        <begin position="12"/>
        <end position="88"/>
    </location>
</feature>
<dbReference type="Gene3D" id="3.40.50.300">
    <property type="entry name" value="P-loop containing nucleotide triphosphate hydrolases"/>
    <property type="match status" value="1"/>
</dbReference>
<feature type="region of interest" description="Disordered" evidence="9">
    <location>
        <begin position="1925"/>
        <end position="2038"/>
    </location>
</feature>
<feature type="region of interest" description="Disordered" evidence="9">
    <location>
        <begin position="735"/>
        <end position="784"/>
    </location>
</feature>
<dbReference type="OrthoDB" id="2020972at2759"/>
<feature type="compositionally biased region" description="Basic and acidic residues" evidence="9">
    <location>
        <begin position="206"/>
        <end position="216"/>
    </location>
</feature>
<keyword evidence="14" id="KW-1185">Reference proteome</keyword>
<feature type="compositionally biased region" description="Low complexity" evidence="9">
    <location>
        <begin position="853"/>
        <end position="869"/>
    </location>
</feature>
<organism evidence="13 14">
    <name type="scientific">Xylona heveae (strain CBS 132557 / TC161)</name>
    <dbReference type="NCBI Taxonomy" id="1328760"/>
    <lineage>
        <taxon>Eukaryota</taxon>
        <taxon>Fungi</taxon>
        <taxon>Dikarya</taxon>
        <taxon>Ascomycota</taxon>
        <taxon>Pezizomycotina</taxon>
        <taxon>Xylonomycetes</taxon>
        <taxon>Xylonales</taxon>
        <taxon>Xylonaceae</taxon>
        <taxon>Xylona</taxon>
    </lineage>
</organism>
<name>A0A164ZIP1_XYLHT</name>
<dbReference type="Pfam" id="PF00176">
    <property type="entry name" value="SNF2-rel_dom"/>
    <property type="match status" value="1"/>
</dbReference>
<protein>
    <recommendedName>
        <fullName evidence="15">SNF2 family helicase/ATPase</fullName>
    </recommendedName>
</protein>
<feature type="region of interest" description="Disordered" evidence="9">
    <location>
        <begin position="149"/>
        <end position="232"/>
    </location>
</feature>
<feature type="compositionally biased region" description="Low complexity" evidence="9">
    <location>
        <begin position="149"/>
        <end position="163"/>
    </location>
</feature>
<dbReference type="InterPro" id="IPR014001">
    <property type="entry name" value="Helicase_ATP-bd"/>
</dbReference>
<dbReference type="Proteomes" id="UP000076632">
    <property type="component" value="Unassembled WGS sequence"/>
</dbReference>
<feature type="compositionally biased region" description="Acidic residues" evidence="9">
    <location>
        <begin position="769"/>
        <end position="784"/>
    </location>
</feature>
<evidence type="ECO:0000256" key="4">
    <source>
        <dbReference type="ARBA" id="ARBA00022801"/>
    </source>
</evidence>
<dbReference type="InterPro" id="IPR049730">
    <property type="entry name" value="SNF2/RAD54-like_C"/>
</dbReference>
<dbReference type="SMART" id="SM00490">
    <property type="entry name" value="HELICc"/>
    <property type="match status" value="1"/>
</dbReference>
<dbReference type="PANTHER" id="PTHR45797">
    <property type="entry name" value="RAD54-LIKE"/>
    <property type="match status" value="1"/>
</dbReference>
<evidence type="ECO:0000259" key="12">
    <source>
        <dbReference type="PROSITE" id="PS51194"/>
    </source>
</evidence>
<keyword evidence="3" id="KW-0547">Nucleotide-binding</keyword>
<dbReference type="InterPro" id="IPR027417">
    <property type="entry name" value="P-loop_NTPase"/>
</dbReference>
<keyword evidence="7" id="KW-0238">DNA-binding</keyword>
<proteinExistence type="inferred from homology"/>
<dbReference type="GeneID" id="28895801"/>
<feature type="compositionally biased region" description="Basic and acidic residues" evidence="9">
    <location>
        <begin position="1121"/>
        <end position="1130"/>
    </location>
</feature>
<keyword evidence="8" id="KW-0539">Nucleus</keyword>
<evidence type="ECO:0000256" key="1">
    <source>
        <dbReference type="ARBA" id="ARBA00004123"/>
    </source>
</evidence>
<reference evidence="13 14" key="1">
    <citation type="journal article" date="2016" name="Fungal Biol.">
        <title>The genome of Xylona heveae provides a window into fungal endophytism.</title>
        <authorList>
            <person name="Gazis R."/>
            <person name="Kuo A."/>
            <person name="Riley R."/>
            <person name="LaButti K."/>
            <person name="Lipzen A."/>
            <person name="Lin J."/>
            <person name="Amirebrahimi M."/>
            <person name="Hesse C.N."/>
            <person name="Spatafora J.W."/>
            <person name="Henrissat B."/>
            <person name="Hainaut M."/>
            <person name="Grigoriev I.V."/>
            <person name="Hibbett D.S."/>
        </authorList>
    </citation>
    <scope>NUCLEOTIDE SEQUENCE [LARGE SCALE GENOMIC DNA]</scope>
    <source>
        <strain evidence="13 14">TC161</strain>
    </source>
</reference>
<evidence type="ECO:0000313" key="14">
    <source>
        <dbReference type="Proteomes" id="UP000076632"/>
    </source>
</evidence>
<dbReference type="InParanoid" id="A0A164ZIP1"/>
<comment type="subcellular location">
    <subcellularLocation>
        <location evidence="1">Nucleus</location>
    </subcellularLocation>
</comment>
<dbReference type="Gene3D" id="3.40.50.10810">
    <property type="entry name" value="Tandem AAA-ATPase domain"/>
    <property type="match status" value="1"/>
</dbReference>
<evidence type="ECO:0008006" key="15">
    <source>
        <dbReference type="Google" id="ProtNLM"/>
    </source>
</evidence>
<keyword evidence="4" id="KW-0378">Hydrolase</keyword>
<dbReference type="CDD" id="cd18007">
    <property type="entry name" value="DEXHc_ATRX-like"/>
    <property type="match status" value="1"/>
</dbReference>
<dbReference type="RefSeq" id="XP_018184703.1">
    <property type="nucleotide sequence ID" value="XM_018330664.1"/>
</dbReference>
<dbReference type="SUPFAM" id="SSF52540">
    <property type="entry name" value="P-loop containing nucleoside triphosphate hydrolases"/>
    <property type="match status" value="2"/>
</dbReference>
<keyword evidence="6" id="KW-0067">ATP-binding</keyword>
<dbReference type="CDD" id="cd18793">
    <property type="entry name" value="SF2_C_SNF"/>
    <property type="match status" value="1"/>
</dbReference>
<feature type="compositionally biased region" description="Low complexity" evidence="9">
    <location>
        <begin position="2022"/>
        <end position="2038"/>
    </location>
</feature>
<dbReference type="GO" id="GO:0016887">
    <property type="term" value="F:ATP hydrolysis activity"/>
    <property type="evidence" value="ECO:0007669"/>
    <property type="project" value="InterPro"/>
</dbReference>
<dbReference type="Pfam" id="PF24580">
    <property type="entry name" value="DUF7607"/>
    <property type="match status" value="1"/>
</dbReference>
<accession>A0A164ZIP1</accession>
<keyword evidence="5" id="KW-0347">Helicase</keyword>
<feature type="domain" description="Helicase C-terminal" evidence="12">
    <location>
        <begin position="1630"/>
        <end position="1801"/>
    </location>
</feature>
<dbReference type="GO" id="GO:0003677">
    <property type="term" value="F:DNA binding"/>
    <property type="evidence" value="ECO:0007669"/>
    <property type="project" value="UniProtKB-KW"/>
</dbReference>
<dbReference type="InterPro" id="IPR044574">
    <property type="entry name" value="ARIP4-like"/>
</dbReference>
<dbReference type="PANTHER" id="PTHR45797:SF1">
    <property type="entry name" value="HELICASE ARIP4"/>
    <property type="match status" value="1"/>
</dbReference>
<dbReference type="SUPFAM" id="SSF47769">
    <property type="entry name" value="SAM/Pointed domain"/>
    <property type="match status" value="1"/>
</dbReference>
<evidence type="ECO:0000256" key="5">
    <source>
        <dbReference type="ARBA" id="ARBA00022806"/>
    </source>
</evidence>
<evidence type="ECO:0000256" key="6">
    <source>
        <dbReference type="ARBA" id="ARBA00022840"/>
    </source>
</evidence>
<evidence type="ECO:0000256" key="8">
    <source>
        <dbReference type="ARBA" id="ARBA00023242"/>
    </source>
</evidence>
<dbReference type="GO" id="GO:0005524">
    <property type="term" value="F:ATP binding"/>
    <property type="evidence" value="ECO:0007669"/>
    <property type="project" value="UniProtKB-KW"/>
</dbReference>
<feature type="compositionally biased region" description="Polar residues" evidence="9">
    <location>
        <begin position="1947"/>
        <end position="1960"/>
    </location>
</feature>
<dbReference type="InterPro" id="IPR056026">
    <property type="entry name" value="DUF7607"/>
</dbReference>
<dbReference type="SMART" id="SM00487">
    <property type="entry name" value="DEXDc"/>
    <property type="match status" value="1"/>
</dbReference>
<comment type="similarity">
    <text evidence="2">Belongs to the SNF2/RAD54 helicase family.</text>
</comment>
<dbReference type="PROSITE" id="PS51194">
    <property type="entry name" value="HELICASE_CTER"/>
    <property type="match status" value="1"/>
</dbReference>